<dbReference type="EMBL" id="CAJNAU010000009">
    <property type="protein sequence ID" value="CAE6723766.1"/>
    <property type="molecule type" value="Genomic_DNA"/>
</dbReference>
<comment type="caution">
    <text evidence="2">The sequence shown here is derived from an EMBL/GenBank/DDBJ whole genome shotgun (WGS) entry which is preliminary data.</text>
</comment>
<organism evidence="2 3">
    <name type="scientific">Paraburkholderia aspalathi</name>
    <dbReference type="NCBI Taxonomy" id="1324617"/>
    <lineage>
        <taxon>Bacteria</taxon>
        <taxon>Pseudomonadati</taxon>
        <taxon>Pseudomonadota</taxon>
        <taxon>Betaproteobacteria</taxon>
        <taxon>Burkholderiales</taxon>
        <taxon>Burkholderiaceae</taxon>
        <taxon>Paraburkholderia</taxon>
    </lineage>
</organism>
<gene>
    <name evidence="2" type="ORF">R69658_01483</name>
</gene>
<proteinExistence type="predicted"/>
<protein>
    <submittedName>
        <fullName evidence="2">Uncharacterized protein</fullName>
    </submittedName>
</protein>
<name>A0ABN7L057_9BURK</name>
<sequence>MIALSNNKRRHILRDTRTTPHHNVRSDDAELMDCAHSADDHVIIHDNVTA</sequence>
<accession>A0ABN7L057</accession>
<evidence type="ECO:0000256" key="1">
    <source>
        <dbReference type="SAM" id="MobiDB-lite"/>
    </source>
</evidence>
<feature type="compositionally biased region" description="Basic and acidic residues" evidence="1">
    <location>
        <begin position="13"/>
        <end position="24"/>
    </location>
</feature>
<evidence type="ECO:0000313" key="2">
    <source>
        <dbReference type="EMBL" id="CAE6723766.1"/>
    </source>
</evidence>
<dbReference type="Proteomes" id="UP000674425">
    <property type="component" value="Unassembled WGS sequence"/>
</dbReference>
<evidence type="ECO:0000313" key="3">
    <source>
        <dbReference type="Proteomes" id="UP000674425"/>
    </source>
</evidence>
<feature type="region of interest" description="Disordered" evidence="1">
    <location>
        <begin position="1"/>
        <end position="24"/>
    </location>
</feature>
<reference evidence="2 3" key="1">
    <citation type="submission" date="2021-02" db="EMBL/GenBank/DDBJ databases">
        <authorList>
            <person name="Vanwijnsberghe S."/>
        </authorList>
    </citation>
    <scope>NUCLEOTIDE SEQUENCE [LARGE SCALE GENOMIC DNA]</scope>
    <source>
        <strain evidence="2 3">R-69658</strain>
    </source>
</reference>
<keyword evidence="3" id="KW-1185">Reference proteome</keyword>